<protein>
    <submittedName>
        <fullName evidence="1">Uncharacterized protein</fullName>
    </submittedName>
</protein>
<name>A0ABP7Q8D0_9GAMM</name>
<evidence type="ECO:0000313" key="2">
    <source>
        <dbReference type="Proteomes" id="UP001501337"/>
    </source>
</evidence>
<organism evidence="1 2">
    <name type="scientific">Allohahella marinimesophila</name>
    <dbReference type="NCBI Taxonomy" id="1054972"/>
    <lineage>
        <taxon>Bacteria</taxon>
        <taxon>Pseudomonadati</taxon>
        <taxon>Pseudomonadota</taxon>
        <taxon>Gammaproteobacteria</taxon>
        <taxon>Oceanospirillales</taxon>
        <taxon>Hahellaceae</taxon>
        <taxon>Allohahella</taxon>
    </lineage>
</organism>
<dbReference type="EMBL" id="BAABBO010000022">
    <property type="protein sequence ID" value="GAA3978162.1"/>
    <property type="molecule type" value="Genomic_DNA"/>
</dbReference>
<keyword evidence="2" id="KW-1185">Reference proteome</keyword>
<proteinExistence type="predicted"/>
<comment type="caution">
    <text evidence="1">The sequence shown here is derived from an EMBL/GenBank/DDBJ whole genome shotgun (WGS) entry which is preliminary data.</text>
</comment>
<sequence>MLRHLEITEHVEQKKDKKPLLCVDNLQDQIVDYKPLTHDLKLAETIGAVKGQDARRQDESTEHEKGGV</sequence>
<gene>
    <name evidence="1" type="ORF">GCM10022278_38560</name>
</gene>
<accession>A0ABP7Q8D0</accession>
<evidence type="ECO:0000313" key="1">
    <source>
        <dbReference type="EMBL" id="GAA3978162.1"/>
    </source>
</evidence>
<reference evidence="2" key="1">
    <citation type="journal article" date="2019" name="Int. J. Syst. Evol. Microbiol.">
        <title>The Global Catalogue of Microorganisms (GCM) 10K type strain sequencing project: providing services to taxonomists for standard genome sequencing and annotation.</title>
        <authorList>
            <consortium name="The Broad Institute Genomics Platform"/>
            <consortium name="The Broad Institute Genome Sequencing Center for Infectious Disease"/>
            <person name="Wu L."/>
            <person name="Ma J."/>
        </authorList>
    </citation>
    <scope>NUCLEOTIDE SEQUENCE [LARGE SCALE GENOMIC DNA]</scope>
    <source>
        <strain evidence="2">JCM 17555</strain>
    </source>
</reference>
<dbReference type="Proteomes" id="UP001501337">
    <property type="component" value="Unassembled WGS sequence"/>
</dbReference>